<evidence type="ECO:0008006" key="4">
    <source>
        <dbReference type="Google" id="ProtNLM"/>
    </source>
</evidence>
<dbReference type="EMBL" id="CP000113">
    <property type="protein sequence ID" value="ABF89877.1"/>
    <property type="molecule type" value="Genomic_DNA"/>
</dbReference>
<accession>Q1D1B3</accession>
<dbReference type="AlphaFoldDB" id="Q1D1B3"/>
<feature type="signal peptide" evidence="1">
    <location>
        <begin position="1"/>
        <end position="22"/>
    </location>
</feature>
<dbReference type="KEGG" id="mxa:MXAN_5413"/>
<dbReference type="RefSeq" id="WP_011555375.1">
    <property type="nucleotide sequence ID" value="NC_008095.1"/>
</dbReference>
<protein>
    <recommendedName>
        <fullName evidence="4">Peptidase MA-like domain-containing protein</fullName>
    </recommendedName>
</protein>
<reference evidence="2 3" key="1">
    <citation type="journal article" date="2006" name="Proc. Natl. Acad. Sci. U.S.A.">
        <title>Evolution of sensory complexity recorded in a myxobacterial genome.</title>
        <authorList>
            <person name="Goldman B.S."/>
            <person name="Nierman W.C."/>
            <person name="Kaiser D."/>
            <person name="Slater S.C."/>
            <person name="Durkin A.S."/>
            <person name="Eisen J.A."/>
            <person name="Ronning C.M."/>
            <person name="Barbazuk W.B."/>
            <person name="Blanchard M."/>
            <person name="Field C."/>
            <person name="Halling C."/>
            <person name="Hinkle G."/>
            <person name="Iartchuk O."/>
            <person name="Kim H.S."/>
            <person name="Mackenzie C."/>
            <person name="Madupu R."/>
            <person name="Miller N."/>
            <person name="Shvartsbeyn A."/>
            <person name="Sullivan S.A."/>
            <person name="Vaudin M."/>
            <person name="Wiegand R."/>
            <person name="Kaplan H.B."/>
        </authorList>
    </citation>
    <scope>NUCLEOTIDE SEQUENCE [LARGE SCALE GENOMIC DNA]</scope>
    <source>
        <strain evidence="3">DK1622</strain>
    </source>
</reference>
<organism evidence="2 3">
    <name type="scientific">Myxococcus xanthus (strain DK1622)</name>
    <dbReference type="NCBI Taxonomy" id="246197"/>
    <lineage>
        <taxon>Bacteria</taxon>
        <taxon>Pseudomonadati</taxon>
        <taxon>Myxococcota</taxon>
        <taxon>Myxococcia</taxon>
        <taxon>Myxococcales</taxon>
        <taxon>Cystobacterineae</taxon>
        <taxon>Myxococcaceae</taxon>
        <taxon>Myxococcus</taxon>
    </lineage>
</organism>
<name>Q1D1B3_MYXXD</name>
<evidence type="ECO:0000313" key="2">
    <source>
        <dbReference type="EMBL" id="ABF89877.1"/>
    </source>
</evidence>
<dbReference type="EnsemblBacteria" id="ABF89877">
    <property type="protein sequence ID" value="ABF89877"/>
    <property type="gene ID" value="MXAN_5413"/>
</dbReference>
<dbReference type="SUPFAM" id="SSF55486">
    <property type="entry name" value="Metalloproteases ('zincins'), catalytic domain"/>
    <property type="match status" value="1"/>
</dbReference>
<proteinExistence type="predicted"/>
<gene>
    <name evidence="2" type="ordered locus">MXAN_5413</name>
</gene>
<sequence length="555" mass="59752">MAFTTAPLRALGIVLVTTRALAATPPAAPTPRALVFAQNPVRTPVPSEQELPLPPSGGRLAHPWFEALSCVVPEAHPLPPEDARFPPERVCSLQSTARPDARGLFATPPRQDVDGSSPDAFAEASLFFHAAATLNYFRSLGWERPWPDEKPPLRLVADVRMPSRDGKVLLPWGDALFVPAAEEGDARAHDTIWFGRGPGVNLAYDGDTIAHEVTHALLEPFLPRSAWRLDTFGADGSPGAIDEGLADYFAAAISGDPFLGEYAVRAAEPWRSRNIHTLARCPEALVGQRHTDALLLSSALWALREPASPSQRGVLDRAVLTTLQTVQPASALSLERFLEALVTTLTREAPELARSAQETFSRRGLLPACPRVLELEPGQSLGGSAGAFVAPGGRSLRMKGLAPGLLQFHARVPPGTTAMSLRFRSGAPRPPPGQELTPFHPVVLARRHRPLQWRHDGPQSHSDADITAVPLPGAWRSARIETEGASDVFLQLANAGELDGWYDHLSLEFESGPPAPAAPPEPAPRLPSSCWGWMGGAGAGLGAWLWRRRRRSPSA</sequence>
<evidence type="ECO:0000256" key="1">
    <source>
        <dbReference type="SAM" id="SignalP"/>
    </source>
</evidence>
<dbReference type="Proteomes" id="UP000002402">
    <property type="component" value="Chromosome"/>
</dbReference>
<keyword evidence="3" id="KW-1185">Reference proteome</keyword>
<dbReference type="eggNOG" id="COG3227">
    <property type="taxonomic scope" value="Bacteria"/>
</dbReference>
<dbReference type="HOGENOM" id="CLU_490763_0_0_7"/>
<dbReference type="OrthoDB" id="5480739at2"/>
<feature type="chain" id="PRO_5004188146" description="Peptidase MA-like domain-containing protein" evidence="1">
    <location>
        <begin position="23"/>
        <end position="555"/>
    </location>
</feature>
<dbReference type="GeneID" id="41362676"/>
<keyword evidence="1" id="KW-0732">Signal</keyword>
<evidence type="ECO:0000313" key="3">
    <source>
        <dbReference type="Proteomes" id="UP000002402"/>
    </source>
</evidence>